<evidence type="ECO:0000256" key="2">
    <source>
        <dbReference type="ARBA" id="ARBA00022723"/>
    </source>
</evidence>
<evidence type="ECO:0000256" key="1">
    <source>
        <dbReference type="ARBA" id="ARBA00022468"/>
    </source>
</evidence>
<evidence type="ECO:0000313" key="7">
    <source>
        <dbReference type="Proteomes" id="UP000616769"/>
    </source>
</evidence>
<dbReference type="GO" id="GO:0030100">
    <property type="term" value="P:regulation of endocytosis"/>
    <property type="evidence" value="ECO:0007669"/>
    <property type="project" value="TreeGrafter"/>
</dbReference>
<dbReference type="Proteomes" id="UP000616769">
    <property type="component" value="Unassembled WGS sequence"/>
</dbReference>
<evidence type="ECO:0000256" key="5">
    <source>
        <dbReference type="SAM" id="MobiDB-lite"/>
    </source>
</evidence>
<dbReference type="Pfam" id="PF01412">
    <property type="entry name" value="ArfGap"/>
    <property type="match status" value="1"/>
</dbReference>
<feature type="compositionally biased region" description="Polar residues" evidence="5">
    <location>
        <begin position="283"/>
        <end position="308"/>
    </location>
</feature>
<dbReference type="CDD" id="cd08830">
    <property type="entry name" value="ArfGap_ArfGap1"/>
    <property type="match status" value="1"/>
</dbReference>
<dbReference type="PRINTS" id="PR00405">
    <property type="entry name" value="REVINTRACTNG"/>
</dbReference>
<dbReference type="VEuPathDB" id="VectorBase:SSCA006658"/>
<evidence type="ECO:0000256" key="3">
    <source>
        <dbReference type="ARBA" id="ARBA00022771"/>
    </source>
</evidence>
<dbReference type="FunFam" id="1.10.220.150:FF:000014">
    <property type="entry name" value="ADP-ribosylation factor GTPase-activating protein"/>
    <property type="match status" value="1"/>
</dbReference>
<dbReference type="InterPro" id="IPR001164">
    <property type="entry name" value="ArfGAP_dom"/>
</dbReference>
<keyword evidence="3" id="KW-0863">Zinc-finger</keyword>
<organism evidence="6 7">
    <name type="scientific">Sarcoptes scabiei</name>
    <name type="common">Itch mite</name>
    <name type="synonym">Acarus scabiei</name>
    <dbReference type="NCBI Taxonomy" id="52283"/>
    <lineage>
        <taxon>Eukaryota</taxon>
        <taxon>Metazoa</taxon>
        <taxon>Ecdysozoa</taxon>
        <taxon>Arthropoda</taxon>
        <taxon>Chelicerata</taxon>
        <taxon>Arachnida</taxon>
        <taxon>Acari</taxon>
        <taxon>Acariformes</taxon>
        <taxon>Sarcoptiformes</taxon>
        <taxon>Astigmata</taxon>
        <taxon>Psoroptidia</taxon>
        <taxon>Sarcoptoidea</taxon>
        <taxon>Sarcoptidae</taxon>
        <taxon>Sarcoptinae</taxon>
        <taxon>Sarcoptes</taxon>
    </lineage>
</organism>
<name>A0A132AL11_SARSC</name>
<comment type="caution">
    <text evidence="6">The sequence shown here is derived from an EMBL/GenBank/DDBJ whole genome shotgun (WGS) entry which is preliminary data.</text>
</comment>
<protein>
    <submittedName>
        <fullName evidence="6">ADP-ribosylation factor GTPase-activating protein 1-like protein</fullName>
    </submittedName>
</protein>
<dbReference type="InterPro" id="IPR038508">
    <property type="entry name" value="ArfGAP_dom_sf"/>
</dbReference>
<accession>A0A132AL11</accession>
<proteinExistence type="predicted"/>
<reference evidence="6 7" key="1">
    <citation type="journal article" date="2015" name="Parasit. Vectors">
        <title>Draft genome of the scabies mite.</title>
        <authorList>
            <person name="Rider S.D.Jr."/>
            <person name="Morgan M.S."/>
            <person name="Arlian L.G."/>
        </authorList>
    </citation>
    <scope>NUCLEOTIDE SEQUENCE [LARGE SCALE GENOMIC DNA]</scope>
    <source>
        <strain evidence="6">Arlian Lab</strain>
    </source>
</reference>
<dbReference type="SMART" id="SM00105">
    <property type="entry name" value="ArfGap"/>
    <property type="match status" value="1"/>
</dbReference>
<dbReference type="SUPFAM" id="SSF57863">
    <property type="entry name" value="ArfGap/RecO-like zinc finger"/>
    <property type="match status" value="1"/>
</dbReference>
<dbReference type="AlphaFoldDB" id="A0A132AL11"/>
<dbReference type="InterPro" id="IPR037278">
    <property type="entry name" value="ARFGAP/RecO"/>
</dbReference>
<feature type="compositionally biased region" description="Low complexity" evidence="5">
    <location>
        <begin position="309"/>
        <end position="328"/>
    </location>
</feature>
<feature type="region of interest" description="Disordered" evidence="5">
    <location>
        <begin position="283"/>
        <end position="339"/>
    </location>
</feature>
<dbReference type="EMBL" id="JXLN01017759">
    <property type="protein sequence ID" value="KPM11692.1"/>
    <property type="molecule type" value="Genomic_DNA"/>
</dbReference>
<dbReference type="Gene3D" id="1.10.220.150">
    <property type="entry name" value="Arf GTPase activating protein"/>
    <property type="match status" value="1"/>
</dbReference>
<evidence type="ECO:0000313" key="6">
    <source>
        <dbReference type="EMBL" id="KPM11692.1"/>
    </source>
</evidence>
<dbReference type="PROSITE" id="PS50115">
    <property type="entry name" value="ARFGAP"/>
    <property type="match status" value="1"/>
</dbReference>
<dbReference type="PANTHER" id="PTHR46395:SF1">
    <property type="entry name" value="ADP-RIBOSYLATION FACTOR GTPASE-ACTIVATING PROTEIN 1"/>
    <property type="match status" value="1"/>
</dbReference>
<dbReference type="GO" id="GO:0032012">
    <property type="term" value="P:regulation of ARF protein signal transduction"/>
    <property type="evidence" value="ECO:0007669"/>
    <property type="project" value="TreeGrafter"/>
</dbReference>
<evidence type="ECO:0000256" key="4">
    <source>
        <dbReference type="ARBA" id="ARBA00022833"/>
    </source>
</evidence>
<dbReference type="GO" id="GO:0005096">
    <property type="term" value="F:GTPase activator activity"/>
    <property type="evidence" value="ECO:0007669"/>
    <property type="project" value="UniProtKB-KW"/>
</dbReference>
<gene>
    <name evidence="6" type="ORF">QR98_0102650</name>
</gene>
<keyword evidence="2" id="KW-0479">Metal-binding</keyword>
<dbReference type="PANTHER" id="PTHR46395">
    <property type="entry name" value="ADP-RIBOSYLATION FACTOR GTPASE-ACTIVATING PROTEIN 1"/>
    <property type="match status" value="1"/>
</dbReference>
<sequence length="339" mass="37938">MASPKTRRILSDLKPTLSNNYCFECGAHNPQWASVTYGIWICLECSGKHRSLGVHLSFVRSITMDKWKEIELAKMKVGGNQKAKDFLESQDDWDDRLPLADKYNTKAAALYRDKISTEARGERWSIETSPALNYEPRKIPSNSSASDLTIGKGVINTRPFDEKWEDNSYQSGSNCNSTNYSGFEFNGKQSQSDYSLNSWSTSFSSTFSNITSSASRILSKASSVASQKGSEIFDNVNDKDGIKINDIQNQMTDLGSKVADLGRKGWQDFSLYFNKKSSSYTDPNDLNRFTDQMNSSDAFSGSYQNNDGKTNSSSSTTSTTPQSSSIKKSQSRLNDWQDW</sequence>
<dbReference type="GO" id="GO:0000139">
    <property type="term" value="C:Golgi membrane"/>
    <property type="evidence" value="ECO:0007669"/>
    <property type="project" value="TreeGrafter"/>
</dbReference>
<dbReference type="OrthoDB" id="983479at2759"/>
<keyword evidence="1" id="KW-0343">GTPase activation</keyword>
<keyword evidence="4" id="KW-0862">Zinc</keyword>
<dbReference type="GO" id="GO:0008270">
    <property type="term" value="F:zinc ion binding"/>
    <property type="evidence" value="ECO:0007669"/>
    <property type="project" value="UniProtKB-KW"/>
</dbReference>